<dbReference type="PANTHER" id="PTHR43281">
    <property type="entry name" value="FARNESYL DIPHOSPHATE SYNTHASE"/>
    <property type="match status" value="1"/>
</dbReference>
<comment type="similarity">
    <text evidence="2 7">Belongs to the FPP/GGPP synthase family.</text>
</comment>
<dbReference type="Gene3D" id="1.10.600.10">
    <property type="entry name" value="Farnesyl Diphosphate Synthase"/>
    <property type="match status" value="1"/>
</dbReference>
<keyword evidence="5" id="KW-0460">Magnesium</keyword>
<evidence type="ECO:0000256" key="2">
    <source>
        <dbReference type="ARBA" id="ARBA00006706"/>
    </source>
</evidence>
<dbReference type="RefSeq" id="WP_380077901.1">
    <property type="nucleotide sequence ID" value="NZ_JBHSGO010000049.1"/>
</dbReference>
<accession>A0ABV9K6K0</accession>
<name>A0ABV9K6K0_9PORP</name>
<dbReference type="InterPro" id="IPR000092">
    <property type="entry name" value="Polyprenyl_synt"/>
</dbReference>
<dbReference type="SFLD" id="SFLDS00005">
    <property type="entry name" value="Isoprenoid_Synthase_Type_I"/>
    <property type="match status" value="1"/>
</dbReference>
<dbReference type="EC" id="2.5.1.-" evidence="8"/>
<dbReference type="SFLD" id="SFLDG01017">
    <property type="entry name" value="Polyprenyl_Transferase_Like"/>
    <property type="match status" value="1"/>
</dbReference>
<keyword evidence="3 7" id="KW-0808">Transferase</keyword>
<dbReference type="InterPro" id="IPR033749">
    <property type="entry name" value="Polyprenyl_synt_CS"/>
</dbReference>
<comment type="caution">
    <text evidence="8">The sequence shown here is derived from an EMBL/GenBank/DDBJ whole genome shotgun (WGS) entry which is preliminary data.</text>
</comment>
<evidence type="ECO:0000256" key="7">
    <source>
        <dbReference type="RuleBase" id="RU004466"/>
    </source>
</evidence>
<evidence type="ECO:0000313" key="8">
    <source>
        <dbReference type="EMBL" id="MFC4665606.1"/>
    </source>
</evidence>
<evidence type="ECO:0000256" key="4">
    <source>
        <dbReference type="ARBA" id="ARBA00022723"/>
    </source>
</evidence>
<keyword evidence="4" id="KW-0479">Metal-binding</keyword>
<evidence type="ECO:0000256" key="6">
    <source>
        <dbReference type="ARBA" id="ARBA00023229"/>
    </source>
</evidence>
<keyword evidence="6" id="KW-0414">Isoprene biosynthesis</keyword>
<dbReference type="InterPro" id="IPR008949">
    <property type="entry name" value="Isoprenoid_synthase_dom_sf"/>
</dbReference>
<reference evidence="9" key="1">
    <citation type="journal article" date="2019" name="Int. J. Syst. Evol. Microbiol.">
        <title>The Global Catalogue of Microorganisms (GCM) 10K type strain sequencing project: providing services to taxonomists for standard genome sequencing and annotation.</title>
        <authorList>
            <consortium name="The Broad Institute Genomics Platform"/>
            <consortium name="The Broad Institute Genome Sequencing Center for Infectious Disease"/>
            <person name="Wu L."/>
            <person name="Ma J."/>
        </authorList>
    </citation>
    <scope>NUCLEOTIDE SEQUENCE [LARGE SCALE GENOMIC DNA]</scope>
    <source>
        <strain evidence="9">CGMCC 4.7357</strain>
    </source>
</reference>
<dbReference type="SUPFAM" id="SSF48576">
    <property type="entry name" value="Terpenoid synthases"/>
    <property type="match status" value="1"/>
</dbReference>
<dbReference type="PANTHER" id="PTHR43281:SF1">
    <property type="entry name" value="FARNESYL DIPHOSPHATE SYNTHASE"/>
    <property type="match status" value="1"/>
</dbReference>
<sequence>MTSKELITHIESHLSKIYNSQRAPFGLYEPVFYTLGSGGKRVRPMLCCLSAKLFGDTDDAIFIASAVEIYHNHTLIHDDIMDASPIRRNKPTVFKRWGSNQAILSGDAMLLMAYEELNKVKDKALLAKIYPLFTQMALLVCEGQQYDVAFEETDDVSVDQYLQMIRLKTAELPAYSALMGAIAGGASDEDAALIYNFAVALGLAFQLQDDYLDVYADFKVLGKPTGGDILNNKKTFMLISALEKASPVQREEATRRMINVVSADAVEMRDRTPEQLEKINWFTALYEDLKIPQMARNMIAQFNQEALDSLQKLESKGYDVADLKTLLQGLENRKM</sequence>
<protein>
    <submittedName>
        <fullName evidence="8">Polyprenyl synthetase family protein</fullName>
        <ecNumber evidence="8">2.5.1.-</ecNumber>
    </submittedName>
</protein>
<evidence type="ECO:0000313" key="9">
    <source>
        <dbReference type="Proteomes" id="UP001596020"/>
    </source>
</evidence>
<dbReference type="Proteomes" id="UP001596020">
    <property type="component" value="Unassembled WGS sequence"/>
</dbReference>
<dbReference type="EMBL" id="JBHSGO010000049">
    <property type="protein sequence ID" value="MFC4665606.1"/>
    <property type="molecule type" value="Genomic_DNA"/>
</dbReference>
<evidence type="ECO:0000256" key="5">
    <source>
        <dbReference type="ARBA" id="ARBA00022842"/>
    </source>
</evidence>
<dbReference type="Pfam" id="PF00348">
    <property type="entry name" value="polyprenyl_synt"/>
    <property type="match status" value="1"/>
</dbReference>
<organism evidence="8 9">
    <name type="scientific">Falsiporphyromonas endometrii</name>
    <dbReference type="NCBI Taxonomy" id="1387297"/>
    <lineage>
        <taxon>Bacteria</taxon>
        <taxon>Pseudomonadati</taxon>
        <taxon>Bacteroidota</taxon>
        <taxon>Bacteroidia</taxon>
        <taxon>Bacteroidales</taxon>
        <taxon>Porphyromonadaceae</taxon>
        <taxon>Falsiporphyromonas</taxon>
    </lineage>
</organism>
<dbReference type="CDD" id="cd00685">
    <property type="entry name" value="Trans_IPPS_HT"/>
    <property type="match status" value="1"/>
</dbReference>
<keyword evidence="9" id="KW-1185">Reference proteome</keyword>
<gene>
    <name evidence="8" type="ORF">ACFO3G_03100</name>
</gene>
<comment type="cofactor">
    <cofactor evidence="1">
        <name>Mg(2+)</name>
        <dbReference type="ChEBI" id="CHEBI:18420"/>
    </cofactor>
</comment>
<proteinExistence type="inferred from homology"/>
<dbReference type="GO" id="GO:0016740">
    <property type="term" value="F:transferase activity"/>
    <property type="evidence" value="ECO:0007669"/>
    <property type="project" value="UniProtKB-KW"/>
</dbReference>
<evidence type="ECO:0000256" key="1">
    <source>
        <dbReference type="ARBA" id="ARBA00001946"/>
    </source>
</evidence>
<evidence type="ECO:0000256" key="3">
    <source>
        <dbReference type="ARBA" id="ARBA00022679"/>
    </source>
</evidence>
<dbReference type="PROSITE" id="PS00444">
    <property type="entry name" value="POLYPRENYL_SYNTHASE_2"/>
    <property type="match status" value="1"/>
</dbReference>